<proteinExistence type="predicted"/>
<evidence type="ECO:0000313" key="1">
    <source>
        <dbReference type="EMBL" id="CAI9540954.1"/>
    </source>
</evidence>
<evidence type="ECO:0000313" key="2">
    <source>
        <dbReference type="Proteomes" id="UP001162483"/>
    </source>
</evidence>
<dbReference type="EMBL" id="CATNWA010001706">
    <property type="protein sequence ID" value="CAI9540954.1"/>
    <property type="molecule type" value="Genomic_DNA"/>
</dbReference>
<dbReference type="Proteomes" id="UP001162483">
    <property type="component" value="Unassembled WGS sequence"/>
</dbReference>
<protein>
    <submittedName>
        <fullName evidence="1">Uncharacterized protein</fullName>
    </submittedName>
</protein>
<organism evidence="1 2">
    <name type="scientific">Staurois parvus</name>
    <dbReference type="NCBI Taxonomy" id="386267"/>
    <lineage>
        <taxon>Eukaryota</taxon>
        <taxon>Metazoa</taxon>
        <taxon>Chordata</taxon>
        <taxon>Craniata</taxon>
        <taxon>Vertebrata</taxon>
        <taxon>Euteleostomi</taxon>
        <taxon>Amphibia</taxon>
        <taxon>Batrachia</taxon>
        <taxon>Anura</taxon>
        <taxon>Neobatrachia</taxon>
        <taxon>Ranoidea</taxon>
        <taxon>Ranidae</taxon>
        <taxon>Staurois</taxon>
    </lineage>
</organism>
<gene>
    <name evidence="1" type="ORF">SPARVUS_LOCUS1821840</name>
</gene>
<keyword evidence="2" id="KW-1185">Reference proteome</keyword>
<reference evidence="1" key="1">
    <citation type="submission" date="2023-05" db="EMBL/GenBank/DDBJ databases">
        <authorList>
            <person name="Stuckert A."/>
        </authorList>
    </citation>
    <scope>NUCLEOTIDE SEQUENCE</scope>
</reference>
<sequence>MQFSMFQYSSVQKKCSMFYFFSASETRTDCTGMNWNWNTWRTRCMHF</sequence>
<accession>A0ABN9AY35</accession>
<name>A0ABN9AY35_9NEOB</name>
<comment type="caution">
    <text evidence="1">The sequence shown here is derived from an EMBL/GenBank/DDBJ whole genome shotgun (WGS) entry which is preliminary data.</text>
</comment>